<dbReference type="EMBL" id="JAHHUM010002129">
    <property type="protein sequence ID" value="KAK5605953.1"/>
    <property type="molecule type" value="Genomic_DNA"/>
</dbReference>
<dbReference type="AlphaFoldDB" id="A0AAV9R9K6"/>
<evidence type="ECO:0000313" key="1">
    <source>
        <dbReference type="EMBL" id="KAK5605953.1"/>
    </source>
</evidence>
<accession>A0AAV9R9K6</accession>
<comment type="caution">
    <text evidence="1">The sequence shown here is derived from an EMBL/GenBank/DDBJ whole genome shotgun (WGS) entry which is preliminary data.</text>
</comment>
<evidence type="ECO:0000313" key="2">
    <source>
        <dbReference type="Proteomes" id="UP001311232"/>
    </source>
</evidence>
<gene>
    <name evidence="1" type="ORF">CRENBAI_002867</name>
</gene>
<organism evidence="1 2">
    <name type="scientific">Crenichthys baileyi</name>
    <name type="common">White River springfish</name>
    <dbReference type="NCBI Taxonomy" id="28760"/>
    <lineage>
        <taxon>Eukaryota</taxon>
        <taxon>Metazoa</taxon>
        <taxon>Chordata</taxon>
        <taxon>Craniata</taxon>
        <taxon>Vertebrata</taxon>
        <taxon>Euteleostomi</taxon>
        <taxon>Actinopterygii</taxon>
        <taxon>Neopterygii</taxon>
        <taxon>Teleostei</taxon>
        <taxon>Neoteleostei</taxon>
        <taxon>Acanthomorphata</taxon>
        <taxon>Ovalentaria</taxon>
        <taxon>Atherinomorphae</taxon>
        <taxon>Cyprinodontiformes</taxon>
        <taxon>Goodeidae</taxon>
        <taxon>Crenichthys</taxon>
    </lineage>
</organism>
<protein>
    <submittedName>
        <fullName evidence="1">Uncharacterized protein</fullName>
    </submittedName>
</protein>
<name>A0AAV9R9K6_9TELE</name>
<dbReference type="Proteomes" id="UP001311232">
    <property type="component" value="Unassembled WGS sequence"/>
</dbReference>
<reference evidence="1 2" key="1">
    <citation type="submission" date="2021-06" db="EMBL/GenBank/DDBJ databases">
        <authorList>
            <person name="Palmer J.M."/>
        </authorList>
    </citation>
    <scope>NUCLEOTIDE SEQUENCE [LARGE SCALE GENOMIC DNA]</scope>
    <source>
        <strain evidence="1 2">MEX-2019</strain>
        <tissue evidence="1">Muscle</tissue>
    </source>
</reference>
<keyword evidence="2" id="KW-1185">Reference proteome</keyword>
<proteinExistence type="predicted"/>
<sequence>MQASHSAFDAVVHTPQQHFVILSQVFILKHVNLSCVTFNFQKHLVHVGHQHLPVTLQAAGLRHGTVVFQ</sequence>